<keyword evidence="2" id="KW-1185">Reference proteome</keyword>
<dbReference type="EMBL" id="JBICCN010000238">
    <property type="protein sequence ID" value="KAL3084228.1"/>
    <property type="molecule type" value="Genomic_DNA"/>
</dbReference>
<accession>A0ABD2J6R8</accession>
<organism evidence="1 2">
    <name type="scientific">Heterodera schachtii</name>
    <name type="common">Sugarbeet cyst nematode worm</name>
    <name type="synonym">Tylenchus schachtii</name>
    <dbReference type="NCBI Taxonomy" id="97005"/>
    <lineage>
        <taxon>Eukaryota</taxon>
        <taxon>Metazoa</taxon>
        <taxon>Ecdysozoa</taxon>
        <taxon>Nematoda</taxon>
        <taxon>Chromadorea</taxon>
        <taxon>Rhabditida</taxon>
        <taxon>Tylenchina</taxon>
        <taxon>Tylenchomorpha</taxon>
        <taxon>Tylenchoidea</taxon>
        <taxon>Heteroderidae</taxon>
        <taxon>Heteroderinae</taxon>
        <taxon>Heterodera</taxon>
    </lineage>
</organism>
<evidence type="ECO:0000313" key="1">
    <source>
        <dbReference type="EMBL" id="KAL3084228.1"/>
    </source>
</evidence>
<dbReference type="AlphaFoldDB" id="A0ABD2J6R8"/>
<protein>
    <submittedName>
        <fullName evidence="1">Uncharacterized protein</fullName>
    </submittedName>
</protein>
<dbReference type="Proteomes" id="UP001620645">
    <property type="component" value="Unassembled WGS sequence"/>
</dbReference>
<name>A0ABD2J6R8_HETSC</name>
<sequence>MPPLNLSNNEWPMQIFLETVVCGCFIEFYSISKWTHLLIPFAWNRASYSAGHFNAALNQLRDGIIEEDPDLTAYSEYLERIVEQMQ</sequence>
<comment type="caution">
    <text evidence="1">The sequence shown here is derived from an EMBL/GenBank/DDBJ whole genome shotgun (WGS) entry which is preliminary data.</text>
</comment>
<gene>
    <name evidence="1" type="ORF">niasHS_009716</name>
</gene>
<evidence type="ECO:0000313" key="2">
    <source>
        <dbReference type="Proteomes" id="UP001620645"/>
    </source>
</evidence>
<proteinExistence type="predicted"/>
<reference evidence="1 2" key="1">
    <citation type="submission" date="2024-10" db="EMBL/GenBank/DDBJ databases">
        <authorList>
            <person name="Kim D."/>
        </authorList>
    </citation>
    <scope>NUCLEOTIDE SEQUENCE [LARGE SCALE GENOMIC DNA]</scope>
    <source>
        <strain evidence="1">Taebaek</strain>
    </source>
</reference>